<keyword evidence="3" id="KW-1185">Reference proteome</keyword>
<dbReference type="PANTHER" id="PTHR40278">
    <property type="entry name" value="DNA UTILIZATION PROTEIN HOFN"/>
    <property type="match status" value="1"/>
</dbReference>
<dbReference type="Pfam" id="PF05137">
    <property type="entry name" value="PilN"/>
    <property type="match status" value="1"/>
</dbReference>
<protein>
    <submittedName>
        <fullName evidence="2">Type IV pilus assembly protein PilN</fullName>
    </submittedName>
</protein>
<keyword evidence="1" id="KW-1133">Transmembrane helix</keyword>
<keyword evidence="1" id="KW-0472">Membrane</keyword>
<dbReference type="GO" id="GO:0043107">
    <property type="term" value="P:type IV pilus-dependent motility"/>
    <property type="evidence" value="ECO:0007669"/>
    <property type="project" value="TreeGrafter"/>
</dbReference>
<name>A0A1H6BT86_9VIBR</name>
<evidence type="ECO:0000256" key="1">
    <source>
        <dbReference type="SAM" id="Phobius"/>
    </source>
</evidence>
<proteinExistence type="predicted"/>
<dbReference type="PANTHER" id="PTHR40278:SF2">
    <property type="entry name" value="TYPE IV PILUS INNER MEMBRANE COMPONENT PILN"/>
    <property type="match status" value="1"/>
</dbReference>
<accession>A0A1H6BT86</accession>
<reference evidence="3" key="1">
    <citation type="submission" date="2016-10" db="EMBL/GenBank/DDBJ databases">
        <authorList>
            <person name="Varghese N."/>
            <person name="Submissions S."/>
        </authorList>
    </citation>
    <scope>NUCLEOTIDE SEQUENCE [LARGE SCALE GENOMIC DNA]</scope>
    <source>
        <strain evidence="3">CGMCC 1.7062</strain>
    </source>
</reference>
<sequence>MVCANLLPWREGQRRRHKHRFLVLLMLALVIAGGITAILTWYAQQQAHLQWQRTQYLKQTISEYRQQIAELSDITKAHDRLEARLEHVRTLQAQRSKTTAMMNLLPSLMPPGVYIDKIRMEGTRFKLSGVSDSTARLATMLKHFENSPALEQVEMHSIVHGQLRFGRSYQAFELSFQVVVSQLLELEPQPQQGEH</sequence>
<dbReference type="AlphaFoldDB" id="A0A1H6BT86"/>
<keyword evidence="1" id="KW-0812">Transmembrane</keyword>
<dbReference type="RefSeq" id="WP_160111388.1">
    <property type="nucleotide sequence ID" value="NZ_FNVG01000025.1"/>
</dbReference>
<evidence type="ECO:0000313" key="3">
    <source>
        <dbReference type="Proteomes" id="UP000236721"/>
    </source>
</evidence>
<feature type="transmembrane region" description="Helical" evidence="1">
    <location>
        <begin position="21"/>
        <end position="43"/>
    </location>
</feature>
<dbReference type="OrthoDB" id="5296173at2"/>
<dbReference type="Proteomes" id="UP000236721">
    <property type="component" value="Unassembled WGS sequence"/>
</dbReference>
<dbReference type="InterPro" id="IPR007813">
    <property type="entry name" value="PilN"/>
</dbReference>
<organism evidence="2 3">
    <name type="scientific">Vibrio hangzhouensis</name>
    <dbReference type="NCBI Taxonomy" id="462991"/>
    <lineage>
        <taxon>Bacteria</taxon>
        <taxon>Pseudomonadati</taxon>
        <taxon>Pseudomonadota</taxon>
        <taxon>Gammaproteobacteria</taxon>
        <taxon>Vibrionales</taxon>
        <taxon>Vibrionaceae</taxon>
        <taxon>Vibrio</taxon>
    </lineage>
</organism>
<dbReference type="GO" id="GO:0043683">
    <property type="term" value="P:type IV pilus assembly"/>
    <property type="evidence" value="ECO:0007669"/>
    <property type="project" value="TreeGrafter"/>
</dbReference>
<evidence type="ECO:0000313" key="2">
    <source>
        <dbReference type="EMBL" id="SEG63873.1"/>
    </source>
</evidence>
<gene>
    <name evidence="2" type="ORF">SAMN04488244_12553</name>
</gene>
<dbReference type="EMBL" id="FNVG01000025">
    <property type="protein sequence ID" value="SEG63873.1"/>
    <property type="molecule type" value="Genomic_DNA"/>
</dbReference>
<dbReference type="InterPro" id="IPR052534">
    <property type="entry name" value="Extracell_DNA_Util/SecSys_Comp"/>
</dbReference>